<keyword evidence="7" id="KW-0539">Nucleus</keyword>
<dbReference type="InterPro" id="IPR046830">
    <property type="entry name" value="Calmod_bind_M"/>
</dbReference>
<dbReference type="PANTHER" id="PTHR31713">
    <property type="entry name" value="OS02G0177800 PROTEIN"/>
    <property type="match status" value="1"/>
</dbReference>
<evidence type="ECO:0000256" key="4">
    <source>
        <dbReference type="ARBA" id="ARBA00023125"/>
    </source>
</evidence>
<protein>
    <submittedName>
        <fullName evidence="11">Calmodulin-binding protein, putative, expressed</fullName>
    </submittedName>
</protein>
<dbReference type="InterPro" id="IPR046831">
    <property type="entry name" value="Calmodulin_bind_N"/>
</dbReference>
<feature type="domain" description="Calmodulin binding protein central" evidence="9">
    <location>
        <begin position="242"/>
        <end position="307"/>
    </location>
</feature>
<evidence type="ECO:0000256" key="2">
    <source>
        <dbReference type="ARBA" id="ARBA00007214"/>
    </source>
</evidence>
<reference evidence="12" key="1">
    <citation type="journal article" date="2016" name="Nature">
        <title>The genome of the seagrass Zostera marina reveals angiosperm adaptation to the sea.</title>
        <authorList>
            <person name="Olsen J.L."/>
            <person name="Rouze P."/>
            <person name="Verhelst B."/>
            <person name="Lin Y.-C."/>
            <person name="Bayer T."/>
            <person name="Collen J."/>
            <person name="Dattolo E."/>
            <person name="De Paoli E."/>
            <person name="Dittami S."/>
            <person name="Maumus F."/>
            <person name="Michel G."/>
            <person name="Kersting A."/>
            <person name="Lauritano C."/>
            <person name="Lohaus R."/>
            <person name="Toepel M."/>
            <person name="Tonon T."/>
            <person name="Vanneste K."/>
            <person name="Amirebrahimi M."/>
            <person name="Brakel J."/>
            <person name="Bostroem C."/>
            <person name="Chovatia M."/>
            <person name="Grimwood J."/>
            <person name="Jenkins J.W."/>
            <person name="Jueterbock A."/>
            <person name="Mraz A."/>
            <person name="Stam W.T."/>
            <person name="Tice H."/>
            <person name="Bornberg-Bauer E."/>
            <person name="Green P.J."/>
            <person name="Pearson G.A."/>
            <person name="Procaccini G."/>
            <person name="Duarte C.M."/>
            <person name="Schmutz J."/>
            <person name="Reusch T.B.H."/>
            <person name="Van de Peer Y."/>
        </authorList>
    </citation>
    <scope>NUCLEOTIDE SEQUENCE [LARGE SCALE GENOMIC DNA]</scope>
    <source>
        <strain evidence="12">cv. Finnish</strain>
    </source>
</reference>
<evidence type="ECO:0000256" key="5">
    <source>
        <dbReference type="ARBA" id="ARBA00023159"/>
    </source>
</evidence>
<dbReference type="GO" id="GO:0005634">
    <property type="term" value="C:nucleus"/>
    <property type="evidence" value="ECO:0000318"/>
    <property type="project" value="GO_Central"/>
</dbReference>
<sequence length="526" mass="60229">MSDRMAVKRNVDPRWEENGGYKRRHKPIGSNLEEIMRQQCMDSVPHFLEPFLRNLVREEVDKALSYYLSSSAPSLKQIIHSPKSRRWQLQFNKKLHTTLFATSKIEAYDNSPLHVSIYDTFSNTIVSPLNLSSIQTEVVVLDGNFRGGDWTEKEFNDSLVREREGKRPLLSGDVCITLNEEGKGQLGDVYFTDNSSWTRSRKFRLGLRVTTKGTQIKEAITEAFVVKDHRGELYKKHHPPSLDDQVWRLEKIGKDGVFHRKLVENGINTVQDFLKSFVVNQGRLRSIFGNGMSSRMWEVIVRHIKECCVDNQPCYYYTTAQGQIYFDNILQAVGVKFHDDSYQQFAQLGAENQEWVNKMKENAYRNQNQIAELYTPQSLLIQDAPTLHTPILRQVEPSIQEQLVPSSTATFSTEGEFAGQMQEENGTGESTSCWGDVGIDPFLFDNSSFNYDFGDAMFRISESEIRGNHSLPLAGFSDSHLSPSKWIKLIAALKCAMLIRKRLAAKRRAKTVQFNYQSCYTRGVSL</sequence>
<dbReference type="EMBL" id="LFYR01001785">
    <property type="protein sequence ID" value="KMZ59485.1"/>
    <property type="molecule type" value="Genomic_DNA"/>
</dbReference>
<name>A0A0K9NU52_ZOSMR</name>
<dbReference type="GO" id="GO:0005516">
    <property type="term" value="F:calmodulin binding"/>
    <property type="evidence" value="ECO:0007669"/>
    <property type="project" value="InterPro"/>
</dbReference>
<dbReference type="Pfam" id="PF20451">
    <property type="entry name" value="Calmod_bind_M"/>
    <property type="match status" value="1"/>
</dbReference>
<evidence type="ECO:0000256" key="1">
    <source>
        <dbReference type="ARBA" id="ARBA00004123"/>
    </source>
</evidence>
<evidence type="ECO:0000256" key="7">
    <source>
        <dbReference type="ARBA" id="ARBA00023242"/>
    </source>
</evidence>
<feature type="domain" description="Calmodulin binding protein C-terminal" evidence="10">
    <location>
        <begin position="314"/>
        <end position="372"/>
    </location>
</feature>
<comment type="similarity">
    <text evidence="2">Belongs to the plant ACBP60 protein family.</text>
</comment>
<dbReference type="GO" id="GO:0003700">
    <property type="term" value="F:DNA-binding transcription factor activity"/>
    <property type="evidence" value="ECO:0000318"/>
    <property type="project" value="GO_Central"/>
</dbReference>
<dbReference type="Pfam" id="PF07887">
    <property type="entry name" value="Calmodulin_bind"/>
    <property type="match status" value="1"/>
</dbReference>
<dbReference type="GO" id="GO:0080142">
    <property type="term" value="P:regulation of salicylic acid biosynthetic process"/>
    <property type="evidence" value="ECO:0000318"/>
    <property type="project" value="GO_Central"/>
</dbReference>
<dbReference type="AlphaFoldDB" id="A0A0K9NU52"/>
<organism evidence="11 12">
    <name type="scientific">Zostera marina</name>
    <name type="common">Eelgrass</name>
    <dbReference type="NCBI Taxonomy" id="29655"/>
    <lineage>
        <taxon>Eukaryota</taxon>
        <taxon>Viridiplantae</taxon>
        <taxon>Streptophyta</taxon>
        <taxon>Embryophyta</taxon>
        <taxon>Tracheophyta</taxon>
        <taxon>Spermatophyta</taxon>
        <taxon>Magnoliopsida</taxon>
        <taxon>Liliopsida</taxon>
        <taxon>Zosteraceae</taxon>
        <taxon>Zostera</taxon>
    </lineage>
</organism>
<dbReference type="OrthoDB" id="748178at2759"/>
<evidence type="ECO:0000259" key="9">
    <source>
        <dbReference type="Pfam" id="PF20451"/>
    </source>
</evidence>
<comment type="subcellular location">
    <subcellularLocation>
        <location evidence="1">Nucleus</location>
    </subcellularLocation>
</comment>
<proteinExistence type="inferred from homology"/>
<keyword evidence="12" id="KW-1185">Reference proteome</keyword>
<evidence type="ECO:0000313" key="11">
    <source>
        <dbReference type="EMBL" id="KMZ59485.1"/>
    </source>
</evidence>
<keyword evidence="3" id="KW-0805">Transcription regulation</keyword>
<evidence type="ECO:0000259" key="10">
    <source>
        <dbReference type="Pfam" id="PF20452"/>
    </source>
</evidence>
<dbReference type="Pfam" id="PF20452">
    <property type="entry name" value="Calmod_bind_C"/>
    <property type="match status" value="1"/>
</dbReference>
<comment type="caution">
    <text evidence="11">The sequence shown here is derived from an EMBL/GenBank/DDBJ whole genome shotgun (WGS) entry which is preliminary data.</text>
</comment>
<keyword evidence="6" id="KW-0804">Transcription</keyword>
<evidence type="ECO:0000259" key="8">
    <source>
        <dbReference type="Pfam" id="PF07887"/>
    </source>
</evidence>
<evidence type="ECO:0000313" key="12">
    <source>
        <dbReference type="Proteomes" id="UP000036987"/>
    </source>
</evidence>
<dbReference type="Proteomes" id="UP000036987">
    <property type="component" value="Unassembled WGS sequence"/>
</dbReference>
<dbReference type="PANTHER" id="PTHR31713:SF43">
    <property type="entry name" value="CALMODULIN-BINDING PROTEIN 60 G"/>
    <property type="match status" value="1"/>
</dbReference>
<evidence type="ECO:0000256" key="3">
    <source>
        <dbReference type="ARBA" id="ARBA00023015"/>
    </source>
</evidence>
<evidence type="ECO:0000256" key="6">
    <source>
        <dbReference type="ARBA" id="ARBA00023163"/>
    </source>
</evidence>
<gene>
    <name evidence="11" type="ORF">ZOSMA_68G00720</name>
</gene>
<dbReference type="STRING" id="29655.A0A0K9NU52"/>
<feature type="domain" description="Calmodulin binding protein-like N-terminal" evidence="8">
    <location>
        <begin position="87"/>
        <end position="229"/>
    </location>
</feature>
<dbReference type="GO" id="GO:0043565">
    <property type="term" value="F:sequence-specific DNA binding"/>
    <property type="evidence" value="ECO:0000318"/>
    <property type="project" value="GO_Central"/>
</dbReference>
<keyword evidence="5" id="KW-0010">Activator</keyword>
<accession>A0A0K9NU52</accession>
<dbReference type="InterPro" id="IPR012416">
    <property type="entry name" value="CBP60"/>
</dbReference>
<keyword evidence="4" id="KW-0238">DNA-binding</keyword>
<dbReference type="InterPro" id="IPR046829">
    <property type="entry name" value="Calmod_bind_C"/>
</dbReference>